<gene>
    <name evidence="14" type="ORF">J2S18_000112</name>
</gene>
<comment type="subcellular location">
    <subcellularLocation>
        <location evidence="2">Cell membrane</location>
        <topology evidence="2">Multi-pass membrane protein</topology>
    </subcellularLocation>
</comment>
<feature type="transmembrane region" description="Helical" evidence="13">
    <location>
        <begin position="356"/>
        <end position="378"/>
    </location>
</feature>
<comment type="function">
    <text evidence="1">Multidrug efflux pump.</text>
</comment>
<sequence length="446" mass="48959">MEKIDLTKGDITKSLLKLSLPIIATNFIQMAYGMIDMIWIGRVGSGAVAAIGTASFFINLAMALFTLIVIGTGVKISHAIGRGEEKEGQDYIANGFILSITLAILYTIFIFIFKDKLIGFYELSDITVEKMAENYLVISAVGIIFMYFNSLLTTIFNSYGESKMPFRANTVGFIFNIILDPVLIFGLGPIKPLGVFGAALATLIARIIVFTMFLRISKGRLSFLRKGIKLNIKKAKEVMQMGLPITAQRVIFTLIAITIAKIVANWGATAIAVQKVGVQIESISYITIGGLQGAIAAFVGQNYGAKKEERIKRGYYKALKLTVIFGLLVTLTFFIFSRQIFGIFLSENEALNMGSIYMKILGLSQVFMCMELLTVGAFNGLGKTYAPPIVSIIFSGLRIPMAIFLSSGNLFGLNGVWMSISVSSLFKGTILVTWFLIELKRLKLDI</sequence>
<feature type="transmembrane region" description="Helical" evidence="13">
    <location>
        <begin position="193"/>
        <end position="217"/>
    </location>
</feature>
<dbReference type="CDD" id="cd13140">
    <property type="entry name" value="MATE_like_1"/>
    <property type="match status" value="1"/>
</dbReference>
<keyword evidence="8 13" id="KW-0812">Transmembrane</keyword>
<keyword evidence="15" id="KW-1185">Reference proteome</keyword>
<comment type="similarity">
    <text evidence="3">Belongs to the multi antimicrobial extrusion (MATE) (TC 2.A.66.1) family.</text>
</comment>
<evidence type="ECO:0000256" key="8">
    <source>
        <dbReference type="ARBA" id="ARBA00022692"/>
    </source>
</evidence>
<dbReference type="RefSeq" id="WP_307481838.1">
    <property type="nucleotide sequence ID" value="NZ_JAUSUF010000001.1"/>
</dbReference>
<evidence type="ECO:0000256" key="10">
    <source>
        <dbReference type="ARBA" id="ARBA00023065"/>
    </source>
</evidence>
<evidence type="ECO:0000256" key="6">
    <source>
        <dbReference type="ARBA" id="ARBA00022449"/>
    </source>
</evidence>
<evidence type="ECO:0000313" key="14">
    <source>
        <dbReference type="EMBL" id="MDQ0148195.1"/>
    </source>
</evidence>
<keyword evidence="11 13" id="KW-0472">Membrane</keyword>
<dbReference type="NCBIfam" id="TIGR00797">
    <property type="entry name" value="matE"/>
    <property type="match status" value="1"/>
</dbReference>
<evidence type="ECO:0000256" key="11">
    <source>
        <dbReference type="ARBA" id="ARBA00023136"/>
    </source>
</evidence>
<dbReference type="Pfam" id="PF01554">
    <property type="entry name" value="MatE"/>
    <property type="match status" value="2"/>
</dbReference>
<dbReference type="InterPro" id="IPR050222">
    <property type="entry name" value="MATE_MdtK"/>
</dbReference>
<evidence type="ECO:0000256" key="13">
    <source>
        <dbReference type="SAM" id="Phobius"/>
    </source>
</evidence>
<feature type="transmembrane region" description="Helical" evidence="13">
    <location>
        <begin position="168"/>
        <end position="187"/>
    </location>
</feature>
<keyword evidence="6" id="KW-0050">Antiport</keyword>
<feature type="transmembrane region" description="Helical" evidence="13">
    <location>
        <begin position="134"/>
        <end position="156"/>
    </location>
</feature>
<dbReference type="PANTHER" id="PTHR43298:SF2">
    <property type="entry name" value="FMN_FAD EXPORTER YEEO-RELATED"/>
    <property type="match status" value="1"/>
</dbReference>
<keyword evidence="10" id="KW-0406">Ion transport</keyword>
<evidence type="ECO:0000256" key="4">
    <source>
        <dbReference type="ARBA" id="ARBA00020268"/>
    </source>
</evidence>
<keyword evidence="5" id="KW-0813">Transport</keyword>
<feature type="transmembrane region" description="Helical" evidence="13">
    <location>
        <begin position="47"/>
        <end position="70"/>
    </location>
</feature>
<feature type="transmembrane region" description="Helical" evidence="13">
    <location>
        <begin position="20"/>
        <end position="41"/>
    </location>
</feature>
<keyword evidence="7" id="KW-1003">Cell membrane</keyword>
<dbReference type="Proteomes" id="UP001228504">
    <property type="component" value="Unassembled WGS sequence"/>
</dbReference>
<evidence type="ECO:0000256" key="3">
    <source>
        <dbReference type="ARBA" id="ARBA00010199"/>
    </source>
</evidence>
<name>A0ABT9UNH1_9FIRM</name>
<dbReference type="PANTHER" id="PTHR43298">
    <property type="entry name" value="MULTIDRUG RESISTANCE PROTEIN NORM-RELATED"/>
    <property type="match status" value="1"/>
</dbReference>
<evidence type="ECO:0000256" key="5">
    <source>
        <dbReference type="ARBA" id="ARBA00022448"/>
    </source>
</evidence>
<feature type="transmembrane region" description="Helical" evidence="13">
    <location>
        <begin position="91"/>
        <end position="114"/>
    </location>
</feature>
<feature type="transmembrane region" description="Helical" evidence="13">
    <location>
        <begin position="321"/>
        <end position="344"/>
    </location>
</feature>
<feature type="transmembrane region" description="Helical" evidence="13">
    <location>
        <begin position="417"/>
        <end position="437"/>
    </location>
</feature>
<reference evidence="14 15" key="1">
    <citation type="submission" date="2023-07" db="EMBL/GenBank/DDBJ databases">
        <title>Genomic Encyclopedia of Type Strains, Phase IV (KMG-IV): sequencing the most valuable type-strain genomes for metagenomic binning, comparative biology and taxonomic classification.</title>
        <authorList>
            <person name="Goeker M."/>
        </authorList>
    </citation>
    <scope>NUCLEOTIDE SEQUENCE [LARGE SCALE GENOMIC DNA]</scope>
    <source>
        <strain evidence="14 15">DSM 20694</strain>
    </source>
</reference>
<evidence type="ECO:0000313" key="15">
    <source>
        <dbReference type="Proteomes" id="UP001228504"/>
    </source>
</evidence>
<dbReference type="PIRSF" id="PIRSF006603">
    <property type="entry name" value="DinF"/>
    <property type="match status" value="1"/>
</dbReference>
<feature type="transmembrane region" description="Helical" evidence="13">
    <location>
        <begin position="283"/>
        <end position="300"/>
    </location>
</feature>
<accession>A0ABT9UNH1</accession>
<feature type="transmembrane region" description="Helical" evidence="13">
    <location>
        <begin position="385"/>
        <end position="405"/>
    </location>
</feature>
<keyword evidence="9 13" id="KW-1133">Transmembrane helix</keyword>
<feature type="transmembrane region" description="Helical" evidence="13">
    <location>
        <begin position="238"/>
        <end position="263"/>
    </location>
</feature>
<dbReference type="InterPro" id="IPR048279">
    <property type="entry name" value="MdtK-like"/>
</dbReference>
<evidence type="ECO:0000256" key="2">
    <source>
        <dbReference type="ARBA" id="ARBA00004651"/>
    </source>
</evidence>
<evidence type="ECO:0000256" key="9">
    <source>
        <dbReference type="ARBA" id="ARBA00022989"/>
    </source>
</evidence>
<evidence type="ECO:0000256" key="12">
    <source>
        <dbReference type="ARBA" id="ARBA00031636"/>
    </source>
</evidence>
<evidence type="ECO:0000256" key="7">
    <source>
        <dbReference type="ARBA" id="ARBA00022475"/>
    </source>
</evidence>
<comment type="caution">
    <text evidence="14">The sequence shown here is derived from an EMBL/GenBank/DDBJ whole genome shotgun (WGS) entry which is preliminary data.</text>
</comment>
<evidence type="ECO:0000256" key="1">
    <source>
        <dbReference type="ARBA" id="ARBA00003408"/>
    </source>
</evidence>
<proteinExistence type="inferred from homology"/>
<organism evidence="14 15">
    <name type="scientific">Eubacterium multiforme</name>
    <dbReference type="NCBI Taxonomy" id="83339"/>
    <lineage>
        <taxon>Bacteria</taxon>
        <taxon>Bacillati</taxon>
        <taxon>Bacillota</taxon>
        <taxon>Clostridia</taxon>
        <taxon>Eubacteriales</taxon>
        <taxon>Eubacteriaceae</taxon>
        <taxon>Eubacterium</taxon>
    </lineage>
</organism>
<dbReference type="InterPro" id="IPR002528">
    <property type="entry name" value="MATE_fam"/>
</dbReference>
<dbReference type="EMBL" id="JAUSUF010000001">
    <property type="protein sequence ID" value="MDQ0148195.1"/>
    <property type="molecule type" value="Genomic_DNA"/>
</dbReference>
<protein>
    <recommendedName>
        <fullName evidence="4">Probable multidrug resistance protein NorM</fullName>
    </recommendedName>
    <alternativeName>
        <fullName evidence="12">Multidrug-efflux transporter</fullName>
    </alternativeName>
</protein>